<dbReference type="SUPFAM" id="SSF47413">
    <property type="entry name" value="lambda repressor-like DNA-binding domains"/>
    <property type="match status" value="1"/>
</dbReference>
<dbReference type="InterPro" id="IPR010982">
    <property type="entry name" value="Lambda_DNA-bd_dom_sf"/>
</dbReference>
<feature type="domain" description="HTH cro/C1-type" evidence="1">
    <location>
        <begin position="328"/>
        <end position="386"/>
    </location>
</feature>
<dbReference type="InterPro" id="IPR001387">
    <property type="entry name" value="Cro/C1-type_HTH"/>
</dbReference>
<accession>A0AAE3E521</accession>
<keyword evidence="3" id="KW-1185">Reference proteome</keyword>
<evidence type="ECO:0000313" key="3">
    <source>
        <dbReference type="Proteomes" id="UP001198200"/>
    </source>
</evidence>
<dbReference type="InterPro" id="IPR011990">
    <property type="entry name" value="TPR-like_helical_dom_sf"/>
</dbReference>
<evidence type="ECO:0000313" key="2">
    <source>
        <dbReference type="EMBL" id="MCC2222016.1"/>
    </source>
</evidence>
<comment type="caution">
    <text evidence="2">The sequence shown here is derived from an EMBL/GenBank/DDBJ whole genome shotgun (WGS) entry which is preliminary data.</text>
</comment>
<protein>
    <submittedName>
        <fullName evidence="2">Helix-turn-helix domain-containing protein</fullName>
    </submittedName>
</protein>
<dbReference type="Proteomes" id="UP001198200">
    <property type="component" value="Unassembled WGS sequence"/>
</dbReference>
<proteinExistence type="predicted"/>
<dbReference type="RefSeq" id="WP_308731970.1">
    <property type="nucleotide sequence ID" value="NZ_JAJEQN010000025.1"/>
</dbReference>
<dbReference type="PROSITE" id="PS50943">
    <property type="entry name" value="HTH_CROC1"/>
    <property type="match status" value="1"/>
</dbReference>
<dbReference type="EMBL" id="JAJEQN010000025">
    <property type="protein sequence ID" value="MCC2222016.1"/>
    <property type="molecule type" value="Genomic_DNA"/>
</dbReference>
<reference evidence="2 3" key="1">
    <citation type="submission" date="2021-10" db="EMBL/GenBank/DDBJ databases">
        <title>Anaerobic single-cell dispensing facilitates the cultivation of human gut bacteria.</title>
        <authorList>
            <person name="Afrizal A."/>
        </authorList>
    </citation>
    <scope>NUCLEOTIDE SEQUENCE [LARGE SCALE GENOMIC DNA]</scope>
    <source>
        <strain evidence="2 3">CLA-AA-H224</strain>
    </source>
</reference>
<dbReference type="Gene3D" id="1.25.40.10">
    <property type="entry name" value="Tetratricopeptide repeat domain"/>
    <property type="match status" value="1"/>
</dbReference>
<gene>
    <name evidence="2" type="ORF">LKD48_10275</name>
</gene>
<dbReference type="GO" id="GO:0003677">
    <property type="term" value="F:DNA binding"/>
    <property type="evidence" value="ECO:0007669"/>
    <property type="project" value="InterPro"/>
</dbReference>
<sequence length="631" mass="75117">MSMDIQGNLTKIPLSENAILHQSGVSFFRIFTAYRKEKKIRTEKIVSGVISRRAFLDIEKGKSVLSRENWKFLMHRIGIVTDYFETVVSRKELKDWRCREDICLSVCEDCEKAKKLLEEYRNSHIKMSNIERQFCLKIEWLLSRNEKSGEELYKLSKDAVCCTVQEDWKENLSALYVGPEELEAMLLVVWSLLKKNELMDAFRLFDQIQRYPKIHNWEPRMREMICAQIALIGIKLYERMQKIDIAYKIGIESLELLRQQSSQRYVYPLLVELVRIGIMLEKEKSEELQQFLKFQKAFAILYEENKIPYMRVWQCGSIENSYDVGMVLKRMRMAQEKTQEEVCIDEKGFSFLNVRQLSRIEKGENRPSTENFQFLTRKMGRELDWIMPMLETDSIEVLSMRQDIIYAIGMRQWKKAKNILEQLKTKIRAEDYKEPQIQQEIQFIEAMYELEANKITVSEAEKKYYEALSYTFELSWLSLEELPFIRSEEGIIISNIADIYHDMGNLKKSEELFEKLSSVYQKKQMLLKTNSSASAIILGQYSRLLGNIMNYKKALYIDSVNLQYELNDFNLIHIENLLYNQAWAYYEIDREQNNQKIQRKFWTAQRIAEFNRKEELINLLKMRENKYLKGD</sequence>
<organism evidence="2 3">
    <name type="scientific">Anthropogastromicrobium aceti</name>
    <dbReference type="NCBI Taxonomy" id="2981768"/>
    <lineage>
        <taxon>Bacteria</taxon>
        <taxon>Bacillati</taxon>
        <taxon>Bacillota</taxon>
        <taxon>Clostridia</taxon>
        <taxon>Lachnospirales</taxon>
        <taxon>Lachnospiraceae</taxon>
        <taxon>Anthropogastromicrobium</taxon>
    </lineage>
</organism>
<evidence type="ECO:0000259" key="1">
    <source>
        <dbReference type="PROSITE" id="PS50943"/>
    </source>
</evidence>
<dbReference type="AlphaFoldDB" id="A0AAE3E521"/>
<dbReference type="CDD" id="cd00093">
    <property type="entry name" value="HTH_XRE"/>
    <property type="match status" value="1"/>
</dbReference>
<name>A0AAE3E521_9FIRM</name>